<evidence type="ECO:0000256" key="4">
    <source>
        <dbReference type="ARBA" id="ARBA00022737"/>
    </source>
</evidence>
<evidence type="ECO:0000256" key="3">
    <source>
        <dbReference type="ARBA" id="ARBA00022490"/>
    </source>
</evidence>
<keyword evidence="6" id="KW-0067">ATP-binding</keyword>
<comment type="subcellular location">
    <subcellularLocation>
        <location evidence="1">Cell projection</location>
        <location evidence="1">Stereocilium membrane</location>
    </subcellularLocation>
    <subcellularLocation>
        <location evidence="2">Cytoplasm</location>
    </subcellularLocation>
</comment>
<dbReference type="AlphaFoldDB" id="A0A8C4N5Q9"/>
<evidence type="ECO:0000256" key="1">
    <source>
        <dbReference type="ARBA" id="ARBA00004289"/>
    </source>
</evidence>
<comment type="caution">
    <text evidence="11">Lacks conserved residue(s) required for the propagation of feature annotation.</text>
</comment>
<dbReference type="GO" id="GO:0005902">
    <property type="term" value="C:microvillus"/>
    <property type="evidence" value="ECO:0007669"/>
    <property type="project" value="TreeGrafter"/>
</dbReference>
<sequence length="583" mass="67564">MKLEETVGSHPHFLTHKLGDQKARKTLKREEFRLLHYAGDVNYNVTGEKWSGGKSVPLRCVLFVFHVFHVQIIFAFVNASFLNSYFLVAGFLDKNNDLLFRNLKEVMSVADNPIISSCFPKDELQGQRRPETTATQFKASVAGLMDTLMSKEPSYVRCIKPNDAKQAGRFEDVLVRHQVKYLGLLENVRVRRAGFAYRRDYPRFLDRYKSLCPDTWPNWKGTTSDGIRTLVKHIGYKPDEYKLGRSKIFIRFPKTLFATEDALEARKHSIGGLSIYQMHADHPSVVVVKVRSKQELHWLYIYICVTDVVNLFPATKLEASWRGYHHRQKYLTMKQSVVKLQAWWRGIRARRLAARRREAADKIRRLIKGFSNRRLPRCPQNESYLDLLYSTFLLHLREKLPRSPMDKTWPVPPPALKQTSELLREMHMKNLVRCYCKKITPERKAQLESKALASDLFKGKKESYPQSIPKPFLATHLDEKDIKNAKVLQSIGSLADKYGVQVTKFDRRGFKPRPRQLILGADGGWLLGPSEIKQNFLYSQLQGSLPFQHLADLLCTKPGNVSFAFVHRQRNIFLKILKTEHHL</sequence>
<keyword evidence="12" id="KW-0472">Membrane</keyword>
<dbReference type="GO" id="GO:0006897">
    <property type="term" value="P:endocytosis"/>
    <property type="evidence" value="ECO:0007669"/>
    <property type="project" value="TreeGrafter"/>
</dbReference>
<dbReference type="GO" id="GO:0060171">
    <property type="term" value="C:stereocilium membrane"/>
    <property type="evidence" value="ECO:0007669"/>
    <property type="project" value="UniProtKB-SubCell"/>
</dbReference>
<dbReference type="SMART" id="SM00015">
    <property type="entry name" value="IQ"/>
    <property type="match status" value="3"/>
</dbReference>
<dbReference type="Ensembl" id="ENSEBUT00000002996.1">
    <property type="protein sequence ID" value="ENSEBUP00000002640.1"/>
    <property type="gene ID" value="ENSEBUG00000002001.1"/>
</dbReference>
<dbReference type="Gene3D" id="3.40.850.10">
    <property type="entry name" value="Kinesin motor domain"/>
    <property type="match status" value="1"/>
</dbReference>
<evidence type="ECO:0000313" key="15">
    <source>
        <dbReference type="Proteomes" id="UP000694388"/>
    </source>
</evidence>
<dbReference type="PROSITE" id="PS51456">
    <property type="entry name" value="MYOSIN_MOTOR"/>
    <property type="match status" value="1"/>
</dbReference>
<dbReference type="GO" id="GO:0000146">
    <property type="term" value="F:microfilament motor activity"/>
    <property type="evidence" value="ECO:0007669"/>
    <property type="project" value="TreeGrafter"/>
</dbReference>
<comment type="similarity">
    <text evidence="11">Belongs to the TRAFAC class myosin-kinesin ATPase superfamily. Myosin family.</text>
</comment>
<dbReference type="InterPro" id="IPR027417">
    <property type="entry name" value="P-loop_NTPase"/>
</dbReference>
<keyword evidence="10 11" id="KW-0009">Actin-binding</keyword>
<evidence type="ECO:0000256" key="5">
    <source>
        <dbReference type="ARBA" id="ARBA00022741"/>
    </source>
</evidence>
<dbReference type="InterPro" id="IPR001609">
    <property type="entry name" value="Myosin_head_motor_dom-like"/>
</dbReference>
<keyword evidence="3" id="KW-0963">Cytoplasm</keyword>
<dbReference type="Pfam" id="PF00063">
    <property type="entry name" value="Myosin_head"/>
    <property type="match status" value="1"/>
</dbReference>
<evidence type="ECO:0000256" key="7">
    <source>
        <dbReference type="ARBA" id="ARBA00022990"/>
    </source>
</evidence>
<keyword evidence="8 11" id="KW-0518">Myosin</keyword>
<evidence type="ECO:0000259" key="13">
    <source>
        <dbReference type="PROSITE" id="PS51456"/>
    </source>
</evidence>
<dbReference type="GO" id="GO:0007015">
    <property type="term" value="P:actin filament organization"/>
    <property type="evidence" value="ECO:0007669"/>
    <property type="project" value="TreeGrafter"/>
</dbReference>
<feature type="region of interest" description="Actin-binding" evidence="11">
    <location>
        <begin position="141"/>
        <end position="163"/>
    </location>
</feature>
<name>A0A8C4N5Q9_EPTBU</name>
<proteinExistence type="inferred from homology"/>
<keyword evidence="5" id="KW-0547">Nucleotide-binding</keyword>
<dbReference type="GO" id="GO:0030048">
    <property type="term" value="P:actin filament-based movement"/>
    <property type="evidence" value="ECO:0007669"/>
    <property type="project" value="TreeGrafter"/>
</dbReference>
<evidence type="ECO:0000256" key="8">
    <source>
        <dbReference type="ARBA" id="ARBA00023123"/>
    </source>
</evidence>
<organism evidence="14 15">
    <name type="scientific">Eptatretus burgeri</name>
    <name type="common">Inshore hagfish</name>
    <dbReference type="NCBI Taxonomy" id="7764"/>
    <lineage>
        <taxon>Eukaryota</taxon>
        <taxon>Metazoa</taxon>
        <taxon>Chordata</taxon>
        <taxon>Craniata</taxon>
        <taxon>Vertebrata</taxon>
        <taxon>Cyclostomata</taxon>
        <taxon>Myxini</taxon>
        <taxon>Myxiniformes</taxon>
        <taxon>Myxinidae</taxon>
        <taxon>Eptatretinae</taxon>
        <taxon>Eptatretus</taxon>
    </lineage>
</organism>
<reference evidence="14" key="2">
    <citation type="submission" date="2025-09" db="UniProtKB">
        <authorList>
            <consortium name="Ensembl"/>
        </authorList>
    </citation>
    <scope>IDENTIFICATION</scope>
</reference>
<dbReference type="Gene3D" id="1.20.5.190">
    <property type="match status" value="1"/>
</dbReference>
<dbReference type="GeneTree" id="ENSGT00940000157915"/>
<dbReference type="PANTHER" id="PTHR13140:SF255">
    <property type="entry name" value="UNCONVENTIONAL MYOSIN-IC"/>
    <property type="match status" value="1"/>
</dbReference>
<evidence type="ECO:0000256" key="2">
    <source>
        <dbReference type="ARBA" id="ARBA00004496"/>
    </source>
</evidence>
<dbReference type="InterPro" id="IPR036961">
    <property type="entry name" value="Kinesin_motor_dom_sf"/>
</dbReference>
<evidence type="ECO:0000256" key="12">
    <source>
        <dbReference type="SAM" id="Phobius"/>
    </source>
</evidence>
<protein>
    <submittedName>
        <fullName evidence="14">Myosin Ic, paralog b</fullName>
    </submittedName>
</protein>
<evidence type="ECO:0000313" key="14">
    <source>
        <dbReference type="Ensembl" id="ENSEBUP00000002640.1"/>
    </source>
</evidence>
<evidence type="ECO:0000256" key="11">
    <source>
        <dbReference type="PROSITE-ProRule" id="PRU00782"/>
    </source>
</evidence>
<evidence type="ECO:0000256" key="10">
    <source>
        <dbReference type="ARBA" id="ARBA00023203"/>
    </source>
</evidence>
<dbReference type="InterPro" id="IPR000048">
    <property type="entry name" value="IQ_motif_EF-hand-BS"/>
</dbReference>
<accession>A0A8C4N5Q9</accession>
<dbReference type="Gene3D" id="1.20.5.4820">
    <property type="match status" value="1"/>
</dbReference>
<dbReference type="GO" id="GO:0005524">
    <property type="term" value="F:ATP binding"/>
    <property type="evidence" value="ECO:0007669"/>
    <property type="project" value="UniProtKB-KW"/>
</dbReference>
<keyword evidence="15" id="KW-1185">Reference proteome</keyword>
<keyword evidence="4" id="KW-0677">Repeat</keyword>
<dbReference type="GO" id="GO:0005737">
    <property type="term" value="C:cytoplasm"/>
    <property type="evidence" value="ECO:0007669"/>
    <property type="project" value="UniProtKB-SubCell"/>
</dbReference>
<feature type="domain" description="Myosin motor" evidence="13">
    <location>
        <begin position="88"/>
        <end position="264"/>
    </location>
</feature>
<dbReference type="SMART" id="SM00242">
    <property type="entry name" value="MYSc"/>
    <property type="match status" value="1"/>
</dbReference>
<evidence type="ECO:0000256" key="9">
    <source>
        <dbReference type="ARBA" id="ARBA00023175"/>
    </source>
</evidence>
<feature type="transmembrane region" description="Helical" evidence="12">
    <location>
        <begin position="56"/>
        <end position="77"/>
    </location>
</feature>
<keyword evidence="9" id="KW-0505">Motor protein</keyword>
<dbReference type="PROSITE" id="PS50096">
    <property type="entry name" value="IQ"/>
    <property type="match status" value="2"/>
</dbReference>
<dbReference type="GO" id="GO:0016459">
    <property type="term" value="C:myosin complex"/>
    <property type="evidence" value="ECO:0007669"/>
    <property type="project" value="UniProtKB-KW"/>
</dbReference>
<keyword evidence="12" id="KW-0812">Transmembrane</keyword>
<dbReference type="GO" id="GO:0051015">
    <property type="term" value="F:actin filament binding"/>
    <property type="evidence" value="ECO:0007669"/>
    <property type="project" value="TreeGrafter"/>
</dbReference>
<dbReference type="Proteomes" id="UP000694388">
    <property type="component" value="Unplaced"/>
</dbReference>
<dbReference type="SUPFAM" id="SSF52540">
    <property type="entry name" value="P-loop containing nucleoside triphosphate hydrolases"/>
    <property type="match status" value="1"/>
</dbReference>
<evidence type="ECO:0000256" key="6">
    <source>
        <dbReference type="ARBA" id="ARBA00022840"/>
    </source>
</evidence>
<dbReference type="PANTHER" id="PTHR13140">
    <property type="entry name" value="MYOSIN"/>
    <property type="match status" value="1"/>
</dbReference>
<keyword evidence="12" id="KW-1133">Transmembrane helix</keyword>
<keyword evidence="7" id="KW-0007">Acetylation</keyword>
<dbReference type="Gene3D" id="1.20.58.530">
    <property type="match status" value="1"/>
</dbReference>
<reference evidence="14" key="1">
    <citation type="submission" date="2025-08" db="UniProtKB">
        <authorList>
            <consortium name="Ensembl"/>
        </authorList>
    </citation>
    <scope>IDENTIFICATION</scope>
</reference>